<dbReference type="GO" id="GO:0005524">
    <property type="term" value="F:ATP binding"/>
    <property type="evidence" value="ECO:0007669"/>
    <property type="project" value="UniProtKB-UniRule"/>
</dbReference>
<dbReference type="InterPro" id="IPR006203">
    <property type="entry name" value="GHMP_knse_ATP-bd_CS"/>
</dbReference>
<evidence type="ECO:0000256" key="4">
    <source>
        <dbReference type="ARBA" id="ARBA00017858"/>
    </source>
</evidence>
<comment type="caution">
    <text evidence="16">The sequence shown here is derived from an EMBL/GenBank/DDBJ whole genome shotgun (WGS) entry which is preliminary data.</text>
</comment>
<evidence type="ECO:0000256" key="8">
    <source>
        <dbReference type="ARBA" id="ARBA00022741"/>
    </source>
</evidence>
<keyword evidence="5 13" id="KW-0028">Amino-acid biosynthesis</keyword>
<dbReference type="AlphaFoldDB" id="A0A1S2MDQ4"/>
<evidence type="ECO:0000256" key="6">
    <source>
        <dbReference type="ARBA" id="ARBA00022679"/>
    </source>
</evidence>
<dbReference type="EC" id="2.7.1.39" evidence="3 13"/>
<dbReference type="InterPro" id="IPR000870">
    <property type="entry name" value="Homoserine_kinase"/>
</dbReference>
<dbReference type="Pfam" id="PF00288">
    <property type="entry name" value="GHMP_kinases_N"/>
    <property type="match status" value="1"/>
</dbReference>
<dbReference type="RefSeq" id="WP_071315997.1">
    <property type="nucleotide sequence ID" value="NZ_CP063356.2"/>
</dbReference>
<dbReference type="SUPFAM" id="SSF55060">
    <property type="entry name" value="GHMP Kinase, C-terminal domain"/>
    <property type="match status" value="1"/>
</dbReference>
<dbReference type="PANTHER" id="PTHR20861:SF1">
    <property type="entry name" value="HOMOSERINE KINASE"/>
    <property type="match status" value="1"/>
</dbReference>
<dbReference type="InterPro" id="IPR014721">
    <property type="entry name" value="Ribsml_uS5_D2-typ_fold_subgr"/>
</dbReference>
<evidence type="ECO:0000259" key="14">
    <source>
        <dbReference type="Pfam" id="PF00288"/>
    </source>
</evidence>
<dbReference type="InterPro" id="IPR013750">
    <property type="entry name" value="GHMP_kinase_C_dom"/>
</dbReference>
<keyword evidence="7 13" id="KW-0791">Threonine biosynthesis</keyword>
<dbReference type="GO" id="GO:0005737">
    <property type="term" value="C:cytoplasm"/>
    <property type="evidence" value="ECO:0007669"/>
    <property type="project" value="UniProtKB-SubCell"/>
</dbReference>
<evidence type="ECO:0000256" key="13">
    <source>
        <dbReference type="HAMAP-Rule" id="MF_00384"/>
    </source>
</evidence>
<comment type="pathway">
    <text evidence="1 13">Amino-acid biosynthesis; L-threonine biosynthesis; L-threonine from L-aspartate: step 4/5.</text>
</comment>
<evidence type="ECO:0000256" key="10">
    <source>
        <dbReference type="ARBA" id="ARBA00022840"/>
    </source>
</evidence>
<evidence type="ECO:0000259" key="15">
    <source>
        <dbReference type="Pfam" id="PF08544"/>
    </source>
</evidence>
<feature type="domain" description="GHMP kinase C-terminal" evidence="15">
    <location>
        <begin position="203"/>
        <end position="278"/>
    </location>
</feature>
<protein>
    <recommendedName>
        <fullName evidence="4 13">Homoserine kinase</fullName>
        <shortName evidence="13">HK</shortName>
        <shortName evidence="13">HSK</shortName>
        <ecNumber evidence="3 13">2.7.1.39</ecNumber>
    </recommendedName>
</protein>
<evidence type="ECO:0000256" key="3">
    <source>
        <dbReference type="ARBA" id="ARBA00012078"/>
    </source>
</evidence>
<keyword evidence="13" id="KW-0963">Cytoplasm</keyword>
<dbReference type="Pfam" id="PF08544">
    <property type="entry name" value="GHMP_kinases_C"/>
    <property type="match status" value="1"/>
</dbReference>
<feature type="domain" description="GHMP kinase N-terminal" evidence="14">
    <location>
        <begin position="60"/>
        <end position="142"/>
    </location>
</feature>
<comment type="similarity">
    <text evidence="2 13">Belongs to the GHMP kinase family. Homoserine kinase subfamily.</text>
</comment>
<dbReference type="Gene3D" id="3.30.70.890">
    <property type="entry name" value="GHMP kinase, C-terminal domain"/>
    <property type="match status" value="1"/>
</dbReference>
<organism evidence="16">
    <name type="scientific">Anaerobacillus isosaccharinicus</name>
    <dbReference type="NCBI Taxonomy" id="1532552"/>
    <lineage>
        <taxon>Bacteria</taxon>
        <taxon>Bacillati</taxon>
        <taxon>Bacillota</taxon>
        <taxon>Bacilli</taxon>
        <taxon>Bacillales</taxon>
        <taxon>Bacillaceae</taxon>
        <taxon>Anaerobacillus</taxon>
    </lineage>
</organism>
<comment type="function">
    <text evidence="12 13">Catalyzes the ATP-dependent phosphorylation of L-homoserine to L-homoserine phosphate.</text>
</comment>
<keyword evidence="8 13" id="KW-0547">Nucleotide-binding</keyword>
<feature type="binding site" evidence="13">
    <location>
        <begin position="89"/>
        <end position="99"/>
    </location>
    <ligand>
        <name>ATP</name>
        <dbReference type="ChEBI" id="CHEBI:30616"/>
    </ligand>
</feature>
<reference evidence="16" key="1">
    <citation type="submission" date="2016-10" db="EMBL/GenBank/DDBJ databases">
        <title>Draft genome sequences of four alkaliphilic bacteria belonging to the Anaerobacillus genus.</title>
        <authorList>
            <person name="Bassil N.M."/>
            <person name="Lloyd J.R."/>
        </authorList>
    </citation>
    <scope>NUCLEOTIDE SEQUENCE [LARGE SCALE GENOMIC DNA]</scope>
    <source>
        <strain evidence="16">NB2006</strain>
    </source>
</reference>
<dbReference type="PANTHER" id="PTHR20861">
    <property type="entry name" value="HOMOSERINE/4-DIPHOSPHOCYTIDYL-2-C-METHYL-D-ERYTHRITOL KINASE"/>
    <property type="match status" value="1"/>
</dbReference>
<dbReference type="PROSITE" id="PS00627">
    <property type="entry name" value="GHMP_KINASES_ATP"/>
    <property type="match status" value="1"/>
</dbReference>
<evidence type="ECO:0000313" key="16">
    <source>
        <dbReference type="EMBL" id="OIJ22799.1"/>
    </source>
</evidence>
<evidence type="ECO:0000256" key="7">
    <source>
        <dbReference type="ARBA" id="ARBA00022697"/>
    </source>
</evidence>
<dbReference type="InterPro" id="IPR036554">
    <property type="entry name" value="GHMP_kinase_C_sf"/>
</dbReference>
<dbReference type="NCBIfam" id="TIGR00191">
    <property type="entry name" value="thrB"/>
    <property type="match status" value="1"/>
</dbReference>
<dbReference type="InterPro" id="IPR006204">
    <property type="entry name" value="GHMP_kinase_N_dom"/>
</dbReference>
<dbReference type="InterPro" id="IPR020568">
    <property type="entry name" value="Ribosomal_Su5_D2-typ_SF"/>
</dbReference>
<evidence type="ECO:0000256" key="2">
    <source>
        <dbReference type="ARBA" id="ARBA00007370"/>
    </source>
</evidence>
<gene>
    <name evidence="13" type="primary">thrB</name>
    <name evidence="16" type="ORF">AWH56_04555</name>
</gene>
<comment type="catalytic activity">
    <reaction evidence="11 13">
        <text>L-homoserine + ATP = O-phospho-L-homoserine + ADP + H(+)</text>
        <dbReference type="Rhea" id="RHEA:13985"/>
        <dbReference type="ChEBI" id="CHEBI:15378"/>
        <dbReference type="ChEBI" id="CHEBI:30616"/>
        <dbReference type="ChEBI" id="CHEBI:57476"/>
        <dbReference type="ChEBI" id="CHEBI:57590"/>
        <dbReference type="ChEBI" id="CHEBI:456216"/>
        <dbReference type="EC" id="2.7.1.39"/>
    </reaction>
</comment>
<dbReference type="PIRSF" id="PIRSF000676">
    <property type="entry name" value="Homoser_kin"/>
    <property type="match status" value="1"/>
</dbReference>
<sequence length="302" mass="32034">MIDQKIIITVPASTANLGPGFDSIGLALNRYLQLEVTKAKAWLFSFVGPNLEGIPQGTDNLIYEIAQQIAKKYDVLLHPCHVTVTSEIPLGKGMGSSAAAIVAAIELANQVASLQLTLDDKIRESSLIEGHPDNAAASVCGGLVIGSHSEIETFVMQAKVKSVDIIMMVPSQQLLTKKARGVLPTSVDFSEAVLASSISNVLVGALLTNNWPLAGEMMVRDLFHQPHRLGLVPGLQEIIATIKNYGAYGAALSGAGPTLIVFAPPGKGEEVVASLKTSFTGFEYDQVEVDQSGVKVEVECRV</sequence>
<dbReference type="GO" id="GO:0004413">
    <property type="term" value="F:homoserine kinase activity"/>
    <property type="evidence" value="ECO:0007669"/>
    <property type="project" value="UniProtKB-UniRule"/>
</dbReference>
<accession>A0A1S2MDQ4</accession>
<keyword evidence="6 13" id="KW-0808">Transferase</keyword>
<evidence type="ECO:0000256" key="1">
    <source>
        <dbReference type="ARBA" id="ARBA00005015"/>
    </source>
</evidence>
<evidence type="ECO:0000256" key="12">
    <source>
        <dbReference type="ARBA" id="ARBA00049954"/>
    </source>
</evidence>
<dbReference type="HAMAP" id="MF_00384">
    <property type="entry name" value="Homoser_kinase"/>
    <property type="match status" value="1"/>
</dbReference>
<evidence type="ECO:0000256" key="5">
    <source>
        <dbReference type="ARBA" id="ARBA00022605"/>
    </source>
</evidence>
<dbReference type="PRINTS" id="PR00958">
    <property type="entry name" value="HOMSERKINASE"/>
</dbReference>
<dbReference type="EMBL" id="LQXD01000027">
    <property type="protein sequence ID" value="OIJ22799.1"/>
    <property type="molecule type" value="Genomic_DNA"/>
</dbReference>
<name>A0A1S2MDQ4_9BACI</name>
<dbReference type="GO" id="GO:0009088">
    <property type="term" value="P:threonine biosynthetic process"/>
    <property type="evidence" value="ECO:0007669"/>
    <property type="project" value="UniProtKB-UniRule"/>
</dbReference>
<dbReference type="UniPathway" id="UPA00050">
    <property type="reaction ID" value="UER00064"/>
</dbReference>
<proteinExistence type="inferred from homology"/>
<keyword evidence="10 13" id="KW-0067">ATP-binding</keyword>
<dbReference type="SUPFAM" id="SSF54211">
    <property type="entry name" value="Ribosomal protein S5 domain 2-like"/>
    <property type="match status" value="1"/>
</dbReference>
<evidence type="ECO:0000256" key="11">
    <source>
        <dbReference type="ARBA" id="ARBA00049375"/>
    </source>
</evidence>
<dbReference type="Gene3D" id="3.30.230.10">
    <property type="match status" value="1"/>
</dbReference>
<comment type="subcellular location">
    <subcellularLocation>
        <location evidence="13">Cytoplasm</location>
    </subcellularLocation>
</comment>
<keyword evidence="9 13" id="KW-0418">Kinase</keyword>
<evidence type="ECO:0000256" key="9">
    <source>
        <dbReference type="ARBA" id="ARBA00022777"/>
    </source>
</evidence>